<sequence length="92" mass="10611">MIVVELSGLPYKIPHAVSYPYMIMTNTDDEDGIVKDVNDVLRNAKLLREDEHYAELEAQDEPSRSVTTHKQRLRRWIETPALNDRPAMSTQS</sequence>
<accession>A0A8X6XNI7</accession>
<name>A0A8X6XNI7_9ARAC</name>
<gene>
    <name evidence="1" type="ORF">TNIN_326341</name>
</gene>
<dbReference type="OrthoDB" id="6512704at2759"/>
<organism evidence="1 2">
    <name type="scientific">Trichonephila inaurata madagascariensis</name>
    <dbReference type="NCBI Taxonomy" id="2747483"/>
    <lineage>
        <taxon>Eukaryota</taxon>
        <taxon>Metazoa</taxon>
        <taxon>Ecdysozoa</taxon>
        <taxon>Arthropoda</taxon>
        <taxon>Chelicerata</taxon>
        <taxon>Arachnida</taxon>
        <taxon>Araneae</taxon>
        <taxon>Araneomorphae</taxon>
        <taxon>Entelegynae</taxon>
        <taxon>Araneoidea</taxon>
        <taxon>Nephilidae</taxon>
        <taxon>Trichonephila</taxon>
        <taxon>Trichonephila inaurata</taxon>
    </lineage>
</organism>
<evidence type="ECO:0000313" key="1">
    <source>
        <dbReference type="EMBL" id="GFY57263.1"/>
    </source>
</evidence>
<protein>
    <submittedName>
        <fullName evidence="1">Uncharacterized protein</fullName>
    </submittedName>
</protein>
<proteinExistence type="predicted"/>
<reference evidence="1" key="1">
    <citation type="submission" date="2020-08" db="EMBL/GenBank/DDBJ databases">
        <title>Multicomponent nature underlies the extraordinary mechanical properties of spider dragline silk.</title>
        <authorList>
            <person name="Kono N."/>
            <person name="Nakamura H."/>
            <person name="Mori M."/>
            <person name="Yoshida Y."/>
            <person name="Ohtoshi R."/>
            <person name="Malay A.D."/>
            <person name="Moran D.A.P."/>
            <person name="Tomita M."/>
            <person name="Numata K."/>
            <person name="Arakawa K."/>
        </authorList>
    </citation>
    <scope>NUCLEOTIDE SEQUENCE</scope>
</reference>
<dbReference type="AlphaFoldDB" id="A0A8X6XNI7"/>
<keyword evidence="2" id="KW-1185">Reference proteome</keyword>
<evidence type="ECO:0000313" key="2">
    <source>
        <dbReference type="Proteomes" id="UP000886998"/>
    </source>
</evidence>
<dbReference type="Proteomes" id="UP000886998">
    <property type="component" value="Unassembled WGS sequence"/>
</dbReference>
<comment type="caution">
    <text evidence="1">The sequence shown here is derived from an EMBL/GenBank/DDBJ whole genome shotgun (WGS) entry which is preliminary data.</text>
</comment>
<dbReference type="EMBL" id="BMAV01011405">
    <property type="protein sequence ID" value="GFY57263.1"/>
    <property type="molecule type" value="Genomic_DNA"/>
</dbReference>